<feature type="compositionally biased region" description="Polar residues" evidence="1">
    <location>
        <begin position="149"/>
        <end position="197"/>
    </location>
</feature>
<evidence type="ECO:0000256" key="1">
    <source>
        <dbReference type="SAM" id="MobiDB-lite"/>
    </source>
</evidence>
<dbReference type="EMBL" id="JBIMSP010000036">
    <property type="protein sequence ID" value="MFH5244136.1"/>
    <property type="molecule type" value="Genomic_DNA"/>
</dbReference>
<dbReference type="Proteomes" id="UP001609219">
    <property type="component" value="Unassembled WGS sequence"/>
</dbReference>
<keyword evidence="2" id="KW-0812">Transmembrane</keyword>
<proteinExistence type="predicted"/>
<gene>
    <name evidence="4" type="ORF">ACHIPV_19975</name>
    <name evidence="3" type="ORF">ACHIRB_02820</name>
</gene>
<feature type="transmembrane region" description="Helical" evidence="2">
    <location>
        <begin position="47"/>
        <end position="70"/>
    </location>
</feature>
<comment type="caution">
    <text evidence="3">The sequence shown here is derived from an EMBL/GenBank/DDBJ whole genome shotgun (WGS) entry which is preliminary data.</text>
</comment>
<evidence type="ECO:0000313" key="3">
    <source>
        <dbReference type="EMBL" id="MFH5227527.1"/>
    </source>
</evidence>
<feature type="transmembrane region" description="Helical" evidence="2">
    <location>
        <begin position="12"/>
        <end position="35"/>
    </location>
</feature>
<accession>A0ABW7JXR1</accession>
<feature type="region of interest" description="Disordered" evidence="1">
    <location>
        <begin position="234"/>
        <end position="256"/>
    </location>
</feature>
<reference evidence="5 6" key="1">
    <citation type="submission" date="2024-10" db="EMBL/GenBank/DDBJ databases">
        <authorList>
            <person name="Riesco R."/>
        </authorList>
    </citation>
    <scope>NUCLEOTIDE SEQUENCE [LARGE SCALE GENOMIC DNA]</scope>
    <source>
        <strain evidence="4 5">NCIMB 15448</strain>
        <strain evidence="3 6">NCIMB 15450</strain>
    </source>
</reference>
<feature type="transmembrane region" description="Helical" evidence="2">
    <location>
        <begin position="82"/>
        <end position="104"/>
    </location>
</feature>
<dbReference type="Proteomes" id="UP001609176">
    <property type="component" value="Unassembled WGS sequence"/>
</dbReference>
<feature type="region of interest" description="Disordered" evidence="1">
    <location>
        <begin position="146"/>
        <end position="200"/>
    </location>
</feature>
<evidence type="ECO:0000313" key="6">
    <source>
        <dbReference type="Proteomes" id="UP001609219"/>
    </source>
</evidence>
<evidence type="ECO:0000313" key="5">
    <source>
        <dbReference type="Proteomes" id="UP001609176"/>
    </source>
</evidence>
<dbReference type="RefSeq" id="WP_395125513.1">
    <property type="nucleotide sequence ID" value="NZ_JBIMSN010000012.1"/>
</dbReference>
<dbReference type="InterPro" id="IPR021235">
    <property type="entry name" value="DUF2637"/>
</dbReference>
<feature type="compositionally biased region" description="Polar residues" evidence="1">
    <location>
        <begin position="247"/>
        <end position="256"/>
    </location>
</feature>
<organism evidence="3 6">
    <name type="scientific">Antrihabitans spumae</name>
    <dbReference type="NCBI Taxonomy" id="3373370"/>
    <lineage>
        <taxon>Bacteria</taxon>
        <taxon>Bacillati</taxon>
        <taxon>Actinomycetota</taxon>
        <taxon>Actinomycetes</taxon>
        <taxon>Mycobacteriales</taxon>
        <taxon>Nocardiaceae</taxon>
        <taxon>Antrihabitans</taxon>
    </lineage>
</organism>
<evidence type="ECO:0000313" key="4">
    <source>
        <dbReference type="EMBL" id="MFH5244136.1"/>
    </source>
</evidence>
<keyword evidence="6" id="KW-1185">Reference proteome</keyword>
<evidence type="ECO:0000256" key="2">
    <source>
        <dbReference type="SAM" id="Phobius"/>
    </source>
</evidence>
<dbReference type="Pfam" id="PF10935">
    <property type="entry name" value="DUF2637"/>
    <property type="match status" value="1"/>
</dbReference>
<dbReference type="EMBL" id="JBIMSN010000012">
    <property type="protein sequence ID" value="MFH5227527.1"/>
    <property type="molecule type" value="Genomic_DNA"/>
</dbReference>
<keyword evidence="2" id="KW-0472">Membrane</keyword>
<name>A0ABW7JXR1_9NOCA</name>
<keyword evidence="2" id="KW-1133">Transmembrane helix</keyword>
<protein>
    <submittedName>
        <fullName evidence="3">DUF2637 domain-containing protein</fullName>
    </submittedName>
</protein>
<sequence>MTSSRARPLRIATISAVGLTVAIATGAFILSFAALSDLAVQAGQPRHLAWIWPVIVDGAILQSTISVVTLARLESGKPALRFFWTVLASTASVSVAGNAFHAGISSGRTLAPLVSAAVATVAPVSLLAATHGIALLVRVTQHVEPMPTNKDQPISSRRATTQRAPKSSDSTNDNRSPNRAQPNPSQSLASESDQLPSNDDPARVAAALKAEGWSHRRIGVRLGVHHKTVGRMLQKEPQPAEAATRTDVPNISTANV</sequence>
<feature type="transmembrane region" description="Helical" evidence="2">
    <location>
        <begin position="110"/>
        <end position="137"/>
    </location>
</feature>